<accession>A0A2N0Z060</accession>
<comment type="caution">
    <text evidence="2">The sequence shown here is derived from an EMBL/GenBank/DDBJ whole genome shotgun (WGS) entry which is preliminary data.</text>
</comment>
<dbReference type="InterPro" id="IPR019723">
    <property type="entry name" value="Uncharacterised_YfmQ"/>
</dbReference>
<protein>
    <submittedName>
        <fullName evidence="2">Uncharacterized protein</fullName>
    </submittedName>
</protein>
<proteinExistence type="predicted"/>
<dbReference type="RefSeq" id="WP_101177917.1">
    <property type="nucleotide sequence ID" value="NZ_PISE01000031.1"/>
</dbReference>
<name>A0A2N0Z060_9BACI</name>
<keyword evidence="1" id="KW-1133">Transmembrane helix</keyword>
<dbReference type="OrthoDB" id="2718899at2"/>
<organism evidence="2 3">
    <name type="scientific">Niallia nealsonii</name>
    <dbReference type="NCBI Taxonomy" id="115979"/>
    <lineage>
        <taxon>Bacteria</taxon>
        <taxon>Bacillati</taxon>
        <taxon>Bacillota</taxon>
        <taxon>Bacilli</taxon>
        <taxon>Bacillales</taxon>
        <taxon>Bacillaceae</taxon>
        <taxon>Niallia</taxon>
    </lineage>
</organism>
<feature type="transmembrane region" description="Helical" evidence="1">
    <location>
        <begin position="6"/>
        <end position="31"/>
    </location>
</feature>
<dbReference type="Pfam" id="PF10787">
    <property type="entry name" value="YfmQ"/>
    <property type="match status" value="1"/>
</dbReference>
<dbReference type="EMBL" id="PISE01000031">
    <property type="protein sequence ID" value="PKG22896.1"/>
    <property type="molecule type" value="Genomic_DNA"/>
</dbReference>
<gene>
    <name evidence="2" type="ORF">CWS01_14545</name>
</gene>
<keyword evidence="1" id="KW-0472">Membrane</keyword>
<sequence>MTWAVFLSIFAVCIVKVLMTCLPTGTVNWLIRKFEMHAKLREEDVIISINGNQLEREEKMQVIRAFNEATVLEKYTIYRGYNEHVYLNPENDGTPIVIDAKRGKQNIKIVMHKYNDHIDIVKQYKKKIIAYSVHVEPLQKHFMSAAADMA</sequence>
<dbReference type="AlphaFoldDB" id="A0A2N0Z060"/>
<keyword evidence="1" id="KW-0812">Transmembrane</keyword>
<keyword evidence="3" id="KW-1185">Reference proteome</keyword>
<dbReference type="Proteomes" id="UP000233375">
    <property type="component" value="Unassembled WGS sequence"/>
</dbReference>
<evidence type="ECO:0000313" key="3">
    <source>
        <dbReference type="Proteomes" id="UP000233375"/>
    </source>
</evidence>
<evidence type="ECO:0000313" key="2">
    <source>
        <dbReference type="EMBL" id="PKG22896.1"/>
    </source>
</evidence>
<evidence type="ECO:0000256" key="1">
    <source>
        <dbReference type="SAM" id="Phobius"/>
    </source>
</evidence>
<reference evidence="2 3" key="1">
    <citation type="journal article" date="2003" name="Int. J. Syst. Evol. Microbiol.">
        <title>Bacillus nealsonii sp. nov., isolated from a spacecraft-assembly facility, whose spores are gamma-radiation resistant.</title>
        <authorList>
            <person name="Venkateswaran K."/>
            <person name="Kempf M."/>
            <person name="Chen F."/>
            <person name="Satomi M."/>
            <person name="Nicholson W."/>
            <person name="Kern R."/>
        </authorList>
    </citation>
    <scope>NUCLEOTIDE SEQUENCE [LARGE SCALE GENOMIC DNA]</scope>
    <source>
        <strain evidence="2 3">FO-92</strain>
    </source>
</reference>